<dbReference type="PROSITE" id="PS50097">
    <property type="entry name" value="BTB"/>
    <property type="match status" value="1"/>
</dbReference>
<feature type="compositionally biased region" description="Acidic residues" evidence="1">
    <location>
        <begin position="368"/>
        <end position="383"/>
    </location>
</feature>
<evidence type="ECO:0000259" key="2">
    <source>
        <dbReference type="PROSITE" id="PS50097"/>
    </source>
</evidence>
<feature type="compositionally biased region" description="Low complexity" evidence="1">
    <location>
        <begin position="1"/>
        <end position="12"/>
    </location>
</feature>
<dbReference type="Pfam" id="PF00651">
    <property type="entry name" value="BTB"/>
    <property type="match status" value="1"/>
</dbReference>
<dbReference type="InterPro" id="IPR000210">
    <property type="entry name" value="BTB/POZ_dom"/>
</dbReference>
<dbReference type="CDD" id="cd00121">
    <property type="entry name" value="MATH"/>
    <property type="match status" value="1"/>
</dbReference>
<sequence length="419" mass="47034">MADDNSMSGRSSSSEDEDQPTSVRTKIKKEPCQPKARKFSVTFENFRDLPAVKNRGVQSSKFACFGHDWRLQLFPGGYSDYPTPPKGAVGVCVERSNQTGKWPNVKFLFELKSPDGNISLQTSGDPSSYKCYSNTSNICALTTRPDIKHRFLDDKRALTISVVMEINEFVPKNPLAATMLKLFGDEESSDVIFEITKKEEKTKKRRREMASSSVQFHAHRFILEHTSSELAALCESSPEGGMNSPIIINDIKAEVFRGLLYYIYGGEIRQESLMASGKEVIDAADKYGVVNLKLEAEVWYVHSTRITTDNVIDNLLYADAKNLALLKEAVMDYIVKNKKKVMKRVSFKEVPGDIYKDLLAAVSRVLDDSDEDNSDEEEDEEKDDYASMGIGALRQKLDQRGIDIDGSRDTLIAALKKRS</sequence>
<dbReference type="InterPro" id="IPR002083">
    <property type="entry name" value="MATH/TRAF_dom"/>
</dbReference>
<dbReference type="PROSITE" id="PS50800">
    <property type="entry name" value="SAP"/>
    <property type="match status" value="1"/>
</dbReference>
<dbReference type="InterPro" id="IPR008974">
    <property type="entry name" value="TRAF-like"/>
</dbReference>
<dbReference type="SUPFAM" id="SSF49599">
    <property type="entry name" value="TRAF domain-like"/>
    <property type="match status" value="1"/>
</dbReference>
<feature type="domain" description="BTB" evidence="2">
    <location>
        <begin position="189"/>
        <end position="272"/>
    </location>
</feature>
<feature type="domain" description="SAP" evidence="3">
    <location>
        <begin position="385"/>
        <end position="419"/>
    </location>
</feature>
<reference evidence="4" key="1">
    <citation type="submission" date="2023-06" db="EMBL/GenBank/DDBJ databases">
        <title>Survivors Of The Sea: Transcriptome response of Skeletonema marinoi to long-term dormancy.</title>
        <authorList>
            <person name="Pinder M.I.M."/>
            <person name="Kourtchenko O."/>
            <person name="Robertson E.K."/>
            <person name="Larsson T."/>
            <person name="Maumus F."/>
            <person name="Osuna-Cruz C.M."/>
            <person name="Vancaester E."/>
            <person name="Stenow R."/>
            <person name="Vandepoele K."/>
            <person name="Ploug H."/>
            <person name="Bruchert V."/>
            <person name="Godhe A."/>
            <person name="Topel M."/>
        </authorList>
    </citation>
    <scope>NUCLEOTIDE SEQUENCE</scope>
    <source>
        <strain evidence="4">R05AC</strain>
    </source>
</reference>
<dbReference type="Proteomes" id="UP001224775">
    <property type="component" value="Unassembled WGS sequence"/>
</dbReference>
<proteinExistence type="predicted"/>
<dbReference type="InterPro" id="IPR011333">
    <property type="entry name" value="SKP1/BTB/POZ_sf"/>
</dbReference>
<dbReference type="AlphaFoldDB" id="A0AAD8YBP5"/>
<dbReference type="PANTHER" id="PTHR24413">
    <property type="entry name" value="SPECKLE-TYPE POZ PROTEIN"/>
    <property type="match status" value="1"/>
</dbReference>
<dbReference type="SUPFAM" id="SSF54695">
    <property type="entry name" value="POZ domain"/>
    <property type="match status" value="1"/>
</dbReference>
<dbReference type="SMART" id="SM00225">
    <property type="entry name" value="BTB"/>
    <property type="match status" value="1"/>
</dbReference>
<accession>A0AAD8YBP5</accession>
<protein>
    <submittedName>
        <fullName evidence="4">BTB/POZ and MATH domain-containing protein</fullName>
    </submittedName>
</protein>
<organism evidence="4 5">
    <name type="scientific">Skeletonema marinoi</name>
    <dbReference type="NCBI Taxonomy" id="267567"/>
    <lineage>
        <taxon>Eukaryota</taxon>
        <taxon>Sar</taxon>
        <taxon>Stramenopiles</taxon>
        <taxon>Ochrophyta</taxon>
        <taxon>Bacillariophyta</taxon>
        <taxon>Coscinodiscophyceae</taxon>
        <taxon>Thalassiosirophycidae</taxon>
        <taxon>Thalassiosirales</taxon>
        <taxon>Skeletonemataceae</taxon>
        <taxon>Skeletonema</taxon>
        <taxon>Skeletonema marinoi-dohrnii complex</taxon>
    </lineage>
</organism>
<feature type="region of interest" description="Disordered" evidence="1">
    <location>
        <begin position="1"/>
        <end position="31"/>
    </location>
</feature>
<feature type="region of interest" description="Disordered" evidence="1">
    <location>
        <begin position="367"/>
        <end position="388"/>
    </location>
</feature>
<dbReference type="InterPro" id="IPR003034">
    <property type="entry name" value="SAP_dom"/>
</dbReference>
<evidence type="ECO:0000256" key="1">
    <source>
        <dbReference type="SAM" id="MobiDB-lite"/>
    </source>
</evidence>
<dbReference type="GO" id="GO:0030163">
    <property type="term" value="P:protein catabolic process"/>
    <property type="evidence" value="ECO:0007669"/>
    <property type="project" value="UniProtKB-ARBA"/>
</dbReference>
<gene>
    <name evidence="4" type="ORF">QTG54_006135</name>
</gene>
<dbReference type="EMBL" id="JATAAI010000009">
    <property type="protein sequence ID" value="KAK1743514.1"/>
    <property type="molecule type" value="Genomic_DNA"/>
</dbReference>
<dbReference type="Gene3D" id="3.30.710.10">
    <property type="entry name" value="Potassium Channel Kv1.1, Chain A"/>
    <property type="match status" value="1"/>
</dbReference>
<comment type="caution">
    <text evidence="4">The sequence shown here is derived from an EMBL/GenBank/DDBJ whole genome shotgun (WGS) entry which is preliminary data.</text>
</comment>
<dbReference type="Gene3D" id="2.60.210.10">
    <property type="entry name" value="Apoptosis, Tumor Necrosis Factor Receptor Associated Protein 2, Chain A"/>
    <property type="match status" value="1"/>
</dbReference>
<keyword evidence="5" id="KW-1185">Reference proteome</keyword>
<evidence type="ECO:0000313" key="5">
    <source>
        <dbReference type="Proteomes" id="UP001224775"/>
    </source>
</evidence>
<dbReference type="CDD" id="cd14733">
    <property type="entry name" value="BACK"/>
    <property type="match status" value="1"/>
</dbReference>
<name>A0AAD8YBP5_9STRA</name>
<dbReference type="Gene3D" id="1.25.40.420">
    <property type="match status" value="1"/>
</dbReference>
<evidence type="ECO:0000259" key="3">
    <source>
        <dbReference type="PROSITE" id="PS50800"/>
    </source>
</evidence>
<evidence type="ECO:0000313" key="4">
    <source>
        <dbReference type="EMBL" id="KAK1743514.1"/>
    </source>
</evidence>